<keyword evidence="3" id="KW-1185">Reference proteome</keyword>
<reference evidence="2 3" key="3">
    <citation type="submission" date="2017-03" db="EMBL/GenBank/DDBJ databases">
        <authorList>
            <person name="Regsiter A."/>
            <person name="William W."/>
        </authorList>
    </citation>
    <scope>NUCLEOTIDE SEQUENCE [LARGE SCALE GENOMIC DNA]</scope>
    <source>
        <strain evidence="2">PRJEB5721</strain>
    </source>
</reference>
<organism evidence="1">
    <name type="scientific">Acidithiobacillus ferrivorans</name>
    <dbReference type="NCBI Taxonomy" id="160808"/>
    <lineage>
        <taxon>Bacteria</taxon>
        <taxon>Pseudomonadati</taxon>
        <taxon>Pseudomonadota</taxon>
        <taxon>Acidithiobacillia</taxon>
        <taxon>Acidithiobacillales</taxon>
        <taxon>Acidithiobacillaceae</taxon>
        <taxon>Acidithiobacillus</taxon>
    </lineage>
</organism>
<gene>
    <name evidence="1" type="ORF">AFERRI_230024</name>
    <name evidence="2" type="ORF">AFERRI_50630</name>
</gene>
<evidence type="ECO:0000313" key="3">
    <source>
        <dbReference type="Proteomes" id="UP000193925"/>
    </source>
</evidence>
<evidence type="ECO:0000313" key="1">
    <source>
        <dbReference type="EMBL" id="CDQ09166.1"/>
    </source>
</evidence>
<proteinExistence type="predicted"/>
<sequence>MATTYEQKSVPHDEAPLMLGACQFITELKQVSDADTTVGTICGHLSPHAVRIFHDGAWATFCMDCWRRNRRSYRRPDGLLPQTESPAEQVSPATIQKTFGKPFLKFLRSGGR</sequence>
<dbReference type="EMBL" id="CCCS020000016">
    <property type="protein sequence ID" value="CDQ09166.1"/>
    <property type="molecule type" value="Genomic_DNA"/>
</dbReference>
<dbReference type="AlphaFoldDB" id="A0A060ULD6"/>
<reference evidence="1" key="2">
    <citation type="submission" date="2014-07" db="EMBL/GenBank/DDBJ databases">
        <title>Initial genome analysis of the psychrotolerant acidophile Acidithiobacillus ferrivorans CF27: insights into iron and sulfur oxidation pathways and into biofilm formation.</title>
        <authorList>
            <person name="Talla E."/>
            <person name="Hedrich S."/>
            <person name="Mangenot S."/>
            <person name="Ji B."/>
            <person name="Johnson D.B."/>
            <person name="Barbe V."/>
            <person name="Bonnefoy V."/>
        </authorList>
    </citation>
    <scope>NUCLEOTIDE SEQUENCE [LARGE SCALE GENOMIC DNA]</scope>
    <source>
        <strain evidence="1">CF27</strain>
    </source>
</reference>
<accession>A0A060ULD6</accession>
<protein>
    <submittedName>
        <fullName evidence="1">Uncharacterized protein</fullName>
    </submittedName>
</protein>
<dbReference type="EMBL" id="LT841305">
    <property type="protein sequence ID" value="SMH67429.1"/>
    <property type="molecule type" value="Genomic_DNA"/>
</dbReference>
<evidence type="ECO:0000313" key="2">
    <source>
        <dbReference type="EMBL" id="SMH67429.1"/>
    </source>
</evidence>
<reference evidence="1" key="1">
    <citation type="submission" date="2014-03" db="EMBL/GenBank/DDBJ databases">
        <authorList>
            <person name="Genoscope - CEA"/>
        </authorList>
    </citation>
    <scope>NUCLEOTIDE SEQUENCE [LARGE SCALE GENOMIC DNA]</scope>
    <source>
        <strain evidence="1">CF27</strain>
    </source>
</reference>
<dbReference type="RefSeq" id="WP_035191581.1">
    <property type="nucleotide sequence ID" value="NZ_CCCS020000016.1"/>
</dbReference>
<dbReference type="Proteomes" id="UP000193925">
    <property type="component" value="Chromosome AFERRI"/>
</dbReference>
<name>A0A060ULD6_9PROT</name>